<sequence>GFSGRGPNFLKESPHTPPPPTPRLAFRQMTEDDLDDMAALLGDPDVMRHYPRPRTREEALAWIDWNQGLYRREGYGLWLVTLRATGEFVGDCGLTPQEIEGVTELEVGYRVRAGLQGHGYATEAAAACRDHARDVLHAKRLVAIIRPDNRPSQRVAEKIGLPFERDAISRSGLPVHIHAAPL</sequence>
<evidence type="ECO:0000313" key="4">
    <source>
        <dbReference type="Proteomes" id="UP001273589"/>
    </source>
</evidence>
<dbReference type="PANTHER" id="PTHR43792">
    <property type="entry name" value="GNAT FAMILY, PUTATIVE (AFU_ORTHOLOGUE AFUA_3G00765)-RELATED-RELATED"/>
    <property type="match status" value="1"/>
</dbReference>
<reference evidence="3" key="1">
    <citation type="journal article" date="2023" name="Microb. Genom.">
        <title>Mesoterricola silvestris gen. nov., sp. nov., Mesoterricola sediminis sp. nov., Geothrix oryzae sp. nov., Geothrix edaphica sp. nov., Geothrix rubra sp. nov., and Geothrix limicola sp. nov., six novel members of Acidobacteriota isolated from soils.</title>
        <authorList>
            <person name="Weisberg A.J."/>
            <person name="Pearce E."/>
            <person name="Kramer C.G."/>
            <person name="Chang J.H."/>
            <person name="Clarke C.R."/>
        </authorList>
    </citation>
    <scope>NUCLEOTIDE SEQUENCE</scope>
    <source>
        <strain evidence="3">ND06-05F</strain>
    </source>
</reference>
<dbReference type="Pfam" id="PF13302">
    <property type="entry name" value="Acetyltransf_3"/>
    <property type="match status" value="1"/>
</dbReference>
<dbReference type="AlphaFoldDB" id="A0AAJ2PRY2"/>
<dbReference type="InterPro" id="IPR051531">
    <property type="entry name" value="N-acetyltransferase"/>
</dbReference>
<feature type="non-terminal residue" evidence="3">
    <location>
        <position position="1"/>
    </location>
</feature>
<evidence type="ECO:0000313" key="3">
    <source>
        <dbReference type="EMBL" id="MDX3132325.1"/>
    </source>
</evidence>
<dbReference type="SUPFAM" id="SSF55729">
    <property type="entry name" value="Acyl-CoA N-acyltransferases (Nat)"/>
    <property type="match status" value="1"/>
</dbReference>
<evidence type="ECO:0000259" key="2">
    <source>
        <dbReference type="PROSITE" id="PS51186"/>
    </source>
</evidence>
<dbReference type="PANTHER" id="PTHR43792:SF1">
    <property type="entry name" value="N-ACETYLTRANSFERASE DOMAIN-CONTAINING PROTEIN"/>
    <property type="match status" value="1"/>
</dbReference>
<dbReference type="Proteomes" id="UP001273589">
    <property type="component" value="Unassembled WGS sequence"/>
</dbReference>
<feature type="region of interest" description="Disordered" evidence="1">
    <location>
        <begin position="1"/>
        <end position="21"/>
    </location>
</feature>
<dbReference type="InterPro" id="IPR000182">
    <property type="entry name" value="GNAT_dom"/>
</dbReference>
<dbReference type="EMBL" id="JARAWN010000136">
    <property type="protein sequence ID" value="MDX3132325.1"/>
    <property type="molecule type" value="Genomic_DNA"/>
</dbReference>
<accession>A0AAJ2PRY2</accession>
<comment type="caution">
    <text evidence="3">The sequence shown here is derived from an EMBL/GenBank/DDBJ whole genome shotgun (WGS) entry which is preliminary data.</text>
</comment>
<proteinExistence type="predicted"/>
<dbReference type="InterPro" id="IPR016181">
    <property type="entry name" value="Acyl_CoA_acyltransferase"/>
</dbReference>
<dbReference type="GO" id="GO:0016747">
    <property type="term" value="F:acyltransferase activity, transferring groups other than amino-acyl groups"/>
    <property type="evidence" value="ECO:0007669"/>
    <property type="project" value="InterPro"/>
</dbReference>
<name>A0AAJ2PRY2_9ACTN</name>
<gene>
    <name evidence="3" type="ORF">PV367_21570</name>
</gene>
<dbReference type="RefSeq" id="WP_319693408.1">
    <property type="nucleotide sequence ID" value="NZ_JARAWN010000136.1"/>
</dbReference>
<feature type="domain" description="N-acetyltransferase" evidence="2">
    <location>
        <begin position="24"/>
        <end position="182"/>
    </location>
</feature>
<protein>
    <submittedName>
        <fullName evidence="3">GNAT family N-acetyltransferase</fullName>
    </submittedName>
</protein>
<dbReference type="Gene3D" id="3.40.630.30">
    <property type="match status" value="1"/>
</dbReference>
<organism evidence="3 4">
    <name type="scientific">Streptomyces europaeiscabiei</name>
    <dbReference type="NCBI Taxonomy" id="146819"/>
    <lineage>
        <taxon>Bacteria</taxon>
        <taxon>Bacillati</taxon>
        <taxon>Actinomycetota</taxon>
        <taxon>Actinomycetes</taxon>
        <taxon>Kitasatosporales</taxon>
        <taxon>Streptomycetaceae</taxon>
        <taxon>Streptomyces</taxon>
    </lineage>
</organism>
<evidence type="ECO:0000256" key="1">
    <source>
        <dbReference type="SAM" id="MobiDB-lite"/>
    </source>
</evidence>
<dbReference type="PROSITE" id="PS51186">
    <property type="entry name" value="GNAT"/>
    <property type="match status" value="1"/>
</dbReference>